<feature type="non-terminal residue" evidence="1">
    <location>
        <position position="1"/>
    </location>
</feature>
<accession>A0ABV0QJ50</accession>
<dbReference type="Proteomes" id="UP001434883">
    <property type="component" value="Unassembled WGS sequence"/>
</dbReference>
<protein>
    <submittedName>
        <fullName evidence="1">Uncharacterized protein</fullName>
    </submittedName>
</protein>
<proteinExistence type="predicted"/>
<sequence>FFVKNSQCPLVFIVSGSRSGEGSLHSLFPKEIQEELHISCIRLFEISAWDVTTQERRFSVMYA</sequence>
<dbReference type="EMBL" id="JAHRIN010011017">
    <property type="protein sequence ID" value="MEQ2195412.1"/>
    <property type="molecule type" value="Genomic_DNA"/>
</dbReference>
<comment type="caution">
    <text evidence="1">The sequence shown here is derived from an EMBL/GenBank/DDBJ whole genome shotgun (WGS) entry which is preliminary data.</text>
</comment>
<gene>
    <name evidence="1" type="ORF">XENOCAPTIV_012405</name>
</gene>
<reference evidence="1 2" key="1">
    <citation type="submission" date="2021-06" db="EMBL/GenBank/DDBJ databases">
        <authorList>
            <person name="Palmer J.M."/>
        </authorList>
    </citation>
    <scope>NUCLEOTIDE SEQUENCE [LARGE SCALE GENOMIC DNA]</scope>
    <source>
        <strain evidence="1 2">XC_2019</strain>
        <tissue evidence="1">Muscle</tissue>
    </source>
</reference>
<organism evidence="1 2">
    <name type="scientific">Xenoophorus captivus</name>
    <dbReference type="NCBI Taxonomy" id="1517983"/>
    <lineage>
        <taxon>Eukaryota</taxon>
        <taxon>Metazoa</taxon>
        <taxon>Chordata</taxon>
        <taxon>Craniata</taxon>
        <taxon>Vertebrata</taxon>
        <taxon>Euteleostomi</taxon>
        <taxon>Actinopterygii</taxon>
        <taxon>Neopterygii</taxon>
        <taxon>Teleostei</taxon>
        <taxon>Neoteleostei</taxon>
        <taxon>Acanthomorphata</taxon>
        <taxon>Ovalentaria</taxon>
        <taxon>Atherinomorphae</taxon>
        <taxon>Cyprinodontiformes</taxon>
        <taxon>Goodeidae</taxon>
        <taxon>Xenoophorus</taxon>
    </lineage>
</organism>
<evidence type="ECO:0000313" key="2">
    <source>
        <dbReference type="Proteomes" id="UP001434883"/>
    </source>
</evidence>
<keyword evidence="2" id="KW-1185">Reference proteome</keyword>
<evidence type="ECO:0000313" key="1">
    <source>
        <dbReference type="EMBL" id="MEQ2195412.1"/>
    </source>
</evidence>
<name>A0ABV0QJ50_9TELE</name>